<dbReference type="InterPro" id="IPR004365">
    <property type="entry name" value="NA-bd_OB_tRNA"/>
</dbReference>
<dbReference type="InterPro" id="IPR004115">
    <property type="entry name" value="GAD-like_sf"/>
</dbReference>
<dbReference type="PROSITE" id="PS50862">
    <property type="entry name" value="AA_TRNA_LIGASE_II"/>
    <property type="match status" value="1"/>
</dbReference>
<feature type="binding site" evidence="7">
    <location>
        <begin position="534"/>
        <end position="537"/>
    </location>
    <ligand>
        <name>ATP</name>
        <dbReference type="ChEBI" id="CHEBI:30616"/>
    </ligand>
</feature>
<dbReference type="InterPro" id="IPR047089">
    <property type="entry name" value="Asp-tRNA-ligase_1_N"/>
</dbReference>
<dbReference type="RefSeq" id="WP_425346848.1">
    <property type="nucleotide sequence ID" value="NZ_JBGUBD010000013.1"/>
</dbReference>
<keyword evidence="3 7" id="KW-0547">Nucleotide-binding</keyword>
<dbReference type="HAMAP" id="MF_00044">
    <property type="entry name" value="Asp_tRNA_synth_type1"/>
    <property type="match status" value="1"/>
</dbReference>
<keyword evidence="5 7" id="KW-0648">Protein biosynthesis</keyword>
<dbReference type="Gene3D" id="2.40.50.140">
    <property type="entry name" value="Nucleic acid-binding proteins"/>
    <property type="match status" value="1"/>
</dbReference>
<feature type="binding site" evidence="7">
    <location>
        <position position="230"/>
    </location>
    <ligand>
        <name>ATP</name>
        <dbReference type="ChEBI" id="CHEBI:30616"/>
    </ligand>
</feature>
<protein>
    <recommendedName>
        <fullName evidence="7">Aspartate--tRNA(Asp/Asn) ligase</fullName>
        <ecNumber evidence="7">6.1.1.23</ecNumber>
    </recommendedName>
    <alternativeName>
        <fullName evidence="7">Aspartyl-tRNA synthetase</fullName>
        <shortName evidence="7">AspRS</shortName>
    </alternativeName>
    <alternativeName>
        <fullName evidence="7">Non-discriminating aspartyl-tRNA synthetase</fullName>
        <shortName evidence="7">ND-AspRS</shortName>
    </alternativeName>
</protein>
<accession>A0ABV4UAM7</accession>
<name>A0ABV4UAM7_9BACT</name>
<feature type="binding site" evidence="7">
    <location>
        <position position="448"/>
    </location>
    <ligand>
        <name>L-aspartate</name>
        <dbReference type="ChEBI" id="CHEBI:29991"/>
    </ligand>
</feature>
<feature type="binding site" evidence="7">
    <location>
        <position position="489"/>
    </location>
    <ligand>
        <name>L-aspartate</name>
        <dbReference type="ChEBI" id="CHEBI:29991"/>
    </ligand>
</feature>
<evidence type="ECO:0000256" key="5">
    <source>
        <dbReference type="ARBA" id="ARBA00022917"/>
    </source>
</evidence>
<dbReference type="SUPFAM" id="SSF50249">
    <property type="entry name" value="Nucleic acid-binding proteins"/>
    <property type="match status" value="1"/>
</dbReference>
<dbReference type="SUPFAM" id="SSF55681">
    <property type="entry name" value="Class II aaRS and biotin synthetases"/>
    <property type="match status" value="1"/>
</dbReference>
<dbReference type="InterPro" id="IPR004364">
    <property type="entry name" value="Aa-tRNA-synt_II"/>
</dbReference>
<dbReference type="Gene3D" id="3.30.1360.30">
    <property type="entry name" value="GAD-like domain"/>
    <property type="match status" value="1"/>
</dbReference>
<evidence type="ECO:0000313" key="10">
    <source>
        <dbReference type="Proteomes" id="UP001575105"/>
    </source>
</evidence>
<evidence type="ECO:0000256" key="2">
    <source>
        <dbReference type="ARBA" id="ARBA00022598"/>
    </source>
</evidence>
<dbReference type="Pfam" id="PF01336">
    <property type="entry name" value="tRNA_anti-codon"/>
    <property type="match status" value="1"/>
</dbReference>
<dbReference type="PANTHER" id="PTHR22594:SF5">
    <property type="entry name" value="ASPARTATE--TRNA LIGASE, MITOCHONDRIAL"/>
    <property type="match status" value="1"/>
</dbReference>
<dbReference type="InterPro" id="IPR012340">
    <property type="entry name" value="NA-bd_OB-fold"/>
</dbReference>
<comment type="function">
    <text evidence="7">Aspartyl-tRNA synthetase with relaxed tRNA specificity since it is able to aspartylate not only its cognate tRNA(Asp) but also tRNA(Asn). Reaction proceeds in two steps: L-aspartate is first activated by ATP to form Asp-AMP and then transferred to the acceptor end of tRNA(Asp/Asn).</text>
</comment>
<keyword evidence="7" id="KW-0963">Cytoplasm</keyword>
<dbReference type="EC" id="6.1.1.23" evidence="7"/>
<feature type="domain" description="Aminoacyl-transfer RNA synthetases class-II family profile" evidence="8">
    <location>
        <begin position="142"/>
        <end position="568"/>
    </location>
</feature>
<dbReference type="Proteomes" id="UP001575105">
    <property type="component" value="Unassembled WGS sequence"/>
</dbReference>
<dbReference type="InterPro" id="IPR002312">
    <property type="entry name" value="Asp/Asn-tRNA-synth_IIb"/>
</dbReference>
<proteinExistence type="inferred from homology"/>
<dbReference type="Gene3D" id="3.30.930.10">
    <property type="entry name" value="Bira Bifunctional Protein, Domain 2"/>
    <property type="match status" value="1"/>
</dbReference>
<evidence type="ECO:0000256" key="3">
    <source>
        <dbReference type="ARBA" id="ARBA00022741"/>
    </source>
</evidence>
<feature type="binding site" evidence="7">
    <location>
        <position position="175"/>
    </location>
    <ligand>
        <name>L-aspartate</name>
        <dbReference type="ChEBI" id="CHEBI:29991"/>
    </ligand>
</feature>
<evidence type="ECO:0000256" key="6">
    <source>
        <dbReference type="ARBA" id="ARBA00023146"/>
    </source>
</evidence>
<dbReference type="Pfam" id="PF00152">
    <property type="entry name" value="tRNA-synt_2"/>
    <property type="match status" value="1"/>
</dbReference>
<keyword evidence="4 7" id="KW-0067">ATP-binding</keyword>
<evidence type="ECO:0000313" key="9">
    <source>
        <dbReference type="EMBL" id="MFA9479922.1"/>
    </source>
</evidence>
<feature type="site" description="Important for tRNA non-discrimination" evidence="7">
    <location>
        <position position="32"/>
    </location>
</feature>
<comment type="subcellular location">
    <subcellularLocation>
        <location evidence="7">Cytoplasm</location>
    </subcellularLocation>
</comment>
<evidence type="ECO:0000256" key="4">
    <source>
        <dbReference type="ARBA" id="ARBA00022840"/>
    </source>
</evidence>
<dbReference type="InterPro" id="IPR047090">
    <property type="entry name" value="AspRS_core"/>
</dbReference>
<dbReference type="InterPro" id="IPR004524">
    <property type="entry name" value="Asp-tRNA-ligase_1"/>
</dbReference>
<dbReference type="EMBL" id="JBGUBD010000013">
    <property type="protein sequence ID" value="MFA9479922.1"/>
    <property type="molecule type" value="Genomic_DNA"/>
</dbReference>
<feature type="binding site" evidence="7">
    <location>
        <position position="221"/>
    </location>
    <ligand>
        <name>L-aspartate</name>
        <dbReference type="ChEBI" id="CHEBI:29991"/>
    </ligand>
</feature>
<evidence type="ECO:0000256" key="1">
    <source>
        <dbReference type="ARBA" id="ARBA00006303"/>
    </source>
</evidence>
<dbReference type="NCBIfam" id="NF001750">
    <property type="entry name" value="PRK00476.1"/>
    <property type="match status" value="1"/>
</dbReference>
<feature type="site" description="Important for tRNA non-discrimination" evidence="7">
    <location>
        <position position="83"/>
    </location>
</feature>
<comment type="similarity">
    <text evidence="1 7">Belongs to the class-II aminoacyl-tRNA synthetase family. Type 1 subfamily.</text>
</comment>
<dbReference type="Pfam" id="PF02938">
    <property type="entry name" value="GAD"/>
    <property type="match status" value="1"/>
</dbReference>
<evidence type="ECO:0000259" key="8">
    <source>
        <dbReference type="PROSITE" id="PS50862"/>
    </source>
</evidence>
<reference evidence="9 10" key="1">
    <citation type="submission" date="2024-08" db="EMBL/GenBank/DDBJ databases">
        <title>Whole-genome sequencing of halo(alkali)philic microorganisms from hypersaline lakes.</title>
        <authorList>
            <person name="Sorokin D.Y."/>
            <person name="Merkel A.Y."/>
            <person name="Messina E."/>
            <person name="Yakimov M."/>
        </authorList>
    </citation>
    <scope>NUCLEOTIDE SEQUENCE [LARGE SCALE GENOMIC DNA]</scope>
    <source>
        <strain evidence="9 10">AB-hyl4</strain>
    </source>
</reference>
<feature type="region of interest" description="Aspartate" evidence="7">
    <location>
        <begin position="199"/>
        <end position="202"/>
    </location>
</feature>
<comment type="subunit">
    <text evidence="7">Homodimer.</text>
</comment>
<comment type="caution">
    <text evidence="9">The sequence shown here is derived from an EMBL/GenBank/DDBJ whole genome shotgun (WGS) entry which is preliminary data.</text>
</comment>
<comment type="catalytic activity">
    <reaction evidence="7">
        <text>tRNA(Asx) + L-aspartate + ATP = L-aspartyl-tRNA(Asx) + AMP + diphosphate</text>
        <dbReference type="Rhea" id="RHEA:18349"/>
        <dbReference type="Rhea" id="RHEA-COMP:9710"/>
        <dbReference type="Rhea" id="RHEA-COMP:9711"/>
        <dbReference type="ChEBI" id="CHEBI:29991"/>
        <dbReference type="ChEBI" id="CHEBI:30616"/>
        <dbReference type="ChEBI" id="CHEBI:33019"/>
        <dbReference type="ChEBI" id="CHEBI:78442"/>
        <dbReference type="ChEBI" id="CHEBI:78516"/>
        <dbReference type="ChEBI" id="CHEBI:456215"/>
        <dbReference type="EC" id="6.1.1.23"/>
    </reaction>
</comment>
<organism evidence="9 10">
    <name type="scientific">Natronomicrosphaera hydrolytica</name>
    <dbReference type="NCBI Taxonomy" id="3242702"/>
    <lineage>
        <taxon>Bacteria</taxon>
        <taxon>Pseudomonadati</taxon>
        <taxon>Planctomycetota</taxon>
        <taxon>Phycisphaerae</taxon>
        <taxon>Phycisphaerales</taxon>
        <taxon>Phycisphaeraceae</taxon>
        <taxon>Natronomicrosphaera</taxon>
    </lineage>
</organism>
<dbReference type="InterPro" id="IPR045864">
    <property type="entry name" value="aa-tRNA-synth_II/BPL/LPL"/>
</dbReference>
<keyword evidence="10" id="KW-1185">Reference proteome</keyword>
<keyword evidence="6 7" id="KW-0030">Aminoacyl-tRNA synthetase</keyword>
<dbReference type="InterPro" id="IPR029351">
    <property type="entry name" value="GAD_dom"/>
</dbReference>
<sequence>MKPRTQTCGQLRKEHVDQTVSLAGWVNNYRDHGGVIFIDLRDRDGLTQIVFHPDNADAHALADKLRHEDVAWIEGKCVAREAGMENPKLPTGAIEVQATHLEVLNKSETPPFTPDEYGKIGEEHRLRYRFIDLRRPRMQQILRTRHRVTKIMRDYYDANGFYEIETPFLCRSTPEGARDFLVPSRLQPGEFYALPQSPQLFKQILMVSGFDKYFQIVRCFRDEDPRADRQAEFTQLDIEMSFVEPDDVMGLCEGLMRRIWKEILDVDIPERIRRMPYAEAMSRYGSDRPDLRFDLELVDVSDIAKQTDFKVFRGAIDAGGIVKAIRVPGGAKMTRKQTDALAEWVKQFGAGGLPITKVEAGSFSTGIAKFIDSVKDALIERLGAEDGDLICFGVDAKPAVVHRVLGELRVKLARDLELIKPDQWEWVWVVDFPMVEWNEEQKRWDSLHHPFTAPLNEDIDKIATDTAAVRSKAYDLVLNGSELGGGSVRIHQPDVQRQVFKVLGIDNEEAQEKFGFLLDALKYGAPPHGGIAFGLDRIIMHLTGTSNIRDVIAFPKTQTGADLMLGAPAAVDELQLRELQLRVQTARKHDVRVPEGS</sequence>
<dbReference type="NCBIfam" id="TIGR00459">
    <property type="entry name" value="aspS_bact"/>
    <property type="match status" value="1"/>
</dbReference>
<feature type="binding site" evidence="7">
    <location>
        <position position="482"/>
    </location>
    <ligand>
        <name>ATP</name>
        <dbReference type="ChEBI" id="CHEBI:30616"/>
    </ligand>
</feature>
<feature type="binding site" evidence="7">
    <location>
        <begin position="221"/>
        <end position="223"/>
    </location>
    <ligand>
        <name>ATP</name>
        <dbReference type="ChEBI" id="CHEBI:30616"/>
    </ligand>
</feature>
<dbReference type="SUPFAM" id="SSF55261">
    <property type="entry name" value="GAD domain-like"/>
    <property type="match status" value="1"/>
</dbReference>
<dbReference type="GO" id="GO:0004815">
    <property type="term" value="F:aspartate-tRNA ligase activity"/>
    <property type="evidence" value="ECO:0007669"/>
    <property type="project" value="UniProtKB-EC"/>
</dbReference>
<evidence type="ECO:0000256" key="7">
    <source>
        <dbReference type="HAMAP-Rule" id="MF_00044"/>
    </source>
</evidence>
<dbReference type="CDD" id="cd00777">
    <property type="entry name" value="AspRS_core"/>
    <property type="match status" value="1"/>
</dbReference>
<dbReference type="PRINTS" id="PR01042">
    <property type="entry name" value="TRNASYNTHASP"/>
</dbReference>
<dbReference type="InterPro" id="IPR006195">
    <property type="entry name" value="aa-tRNA-synth_II"/>
</dbReference>
<keyword evidence="2 7" id="KW-0436">Ligase</keyword>
<gene>
    <name evidence="7 9" type="primary">aspS</name>
    <name evidence="9" type="ORF">ACERK3_16685</name>
</gene>
<dbReference type="CDD" id="cd04317">
    <property type="entry name" value="EcAspRS_like_N"/>
    <property type="match status" value="1"/>
</dbReference>
<dbReference type="PANTHER" id="PTHR22594">
    <property type="entry name" value="ASPARTYL/LYSYL-TRNA SYNTHETASE"/>
    <property type="match status" value="1"/>
</dbReference>